<dbReference type="InterPro" id="IPR037027">
    <property type="entry name" value="YqgF/RNaseH-like_dom_sf"/>
</dbReference>
<dbReference type="InterPro" id="IPR050437">
    <property type="entry name" value="Ribos_protein_bS1-like"/>
</dbReference>
<dbReference type="EMBL" id="MRWD01000013">
    <property type="protein sequence ID" value="ORJ21900.1"/>
    <property type="molecule type" value="Genomic_DNA"/>
</dbReference>
<dbReference type="Gene3D" id="1.10.150.310">
    <property type="entry name" value="Tex RuvX-like domain-like"/>
    <property type="match status" value="1"/>
</dbReference>
<sequence length="779" mass="85541">MNDQLSRIIATELQVRPEQVASVVRLLDEGNTVPFIARYRKEVTGGLDDTQLRQLDSRLGYLRELEDRRQTILKSIEEQGKLSDDLAKAINGTLSKTELEDLYLPFKPKRRTRGQIAIEAGLEPLADLLWQDPNNEPEQAAATYVDADKGVNDTKAALDGARYILMERFSEDAALLAKVREYLWKNAHLNAKMVEGKEQEGAKFRDYFDHHEPISQVPSHRALAMFRGRNEGVLQLALNPDPQSDEPPRESYAELIIIDHLGLKLNNAPADAWRRAVVNWTWRIKVLMHLETELMSTVRERAEDEAINVFARNMHDLLMAAPAGMRATMGLDPGLRTGVKVAVVDNTGKLVGIDTVYPHTGQAAKAAQQVAALCIKHNVELVAIGNGTASRETERFFIELQKQFPAVTAQKVIVSEAGASVYSASELAALEFPDLDVSIRGAVSIARRLQDPLAELVKIDPKSIGVGQYQHDVSQSLLAKKLDAVVEDCVNAVGVDLNTASVPLLTRVAGLTRMMAQNIVNWRDENGQFRNREQLLKVSRLGPKAFEQCAGFLRINHGDNPLDASTVHPETYPVVQRILAATELALKQLMGDSNVLRGLKVSEFTDERFGVPTVTDIIKELEKPGHDPRPEFKTATFAEGVETMNDLTLGMVLEGTVTNVTNFGAFVDIGVHQDGLVHISSLANKFVEDPHTVVKTGDIVKVKVMEVDLQRKRIALTMRLDEQPGEGPARRSSAPAAPGAAKGRETPKRNTAPAARGNASSAGNSAMSDALAAALGKKR</sequence>
<dbReference type="InterPro" id="IPR003029">
    <property type="entry name" value="S1_domain"/>
</dbReference>
<dbReference type="Gene3D" id="3.30.420.140">
    <property type="entry name" value="YqgF/RNase H-like domain"/>
    <property type="match status" value="1"/>
</dbReference>
<protein>
    <submittedName>
        <fullName evidence="3">RNA-binding transcriptional accessory protein</fullName>
    </submittedName>
</protein>
<evidence type="ECO:0000256" key="1">
    <source>
        <dbReference type="SAM" id="MobiDB-lite"/>
    </source>
</evidence>
<dbReference type="SMART" id="SM00732">
    <property type="entry name" value="YqgFc"/>
    <property type="match status" value="1"/>
</dbReference>
<dbReference type="InterPro" id="IPR041692">
    <property type="entry name" value="HHH_9"/>
</dbReference>
<proteinExistence type="predicted"/>
<dbReference type="InterPro" id="IPR055179">
    <property type="entry name" value="Tex-like_central_region"/>
</dbReference>
<dbReference type="Gene3D" id="2.40.50.140">
    <property type="entry name" value="Nucleic acid-binding proteins"/>
    <property type="match status" value="1"/>
</dbReference>
<dbReference type="Gene3D" id="1.10.10.650">
    <property type="entry name" value="RuvA domain 2-like"/>
    <property type="match status" value="1"/>
</dbReference>
<dbReference type="InterPro" id="IPR018974">
    <property type="entry name" value="Tex-like_N"/>
</dbReference>
<accession>A0ABX3U352</accession>
<dbReference type="SUPFAM" id="SSF47781">
    <property type="entry name" value="RuvA domain 2-like"/>
    <property type="match status" value="2"/>
</dbReference>
<dbReference type="InterPro" id="IPR012340">
    <property type="entry name" value="NA-bd_OB-fold"/>
</dbReference>
<dbReference type="InterPro" id="IPR012337">
    <property type="entry name" value="RNaseH-like_sf"/>
</dbReference>
<dbReference type="PANTHER" id="PTHR10724:SF10">
    <property type="entry name" value="S1 RNA-BINDING DOMAIN-CONTAINING PROTEIN 1"/>
    <property type="match status" value="1"/>
</dbReference>
<feature type="domain" description="S1 motif" evidence="2">
    <location>
        <begin position="650"/>
        <end position="719"/>
    </location>
</feature>
<evidence type="ECO:0000313" key="4">
    <source>
        <dbReference type="Proteomes" id="UP000192722"/>
    </source>
</evidence>
<keyword evidence="4" id="KW-1185">Reference proteome</keyword>
<dbReference type="Pfam" id="PF09371">
    <property type="entry name" value="Tex_N"/>
    <property type="match status" value="1"/>
</dbReference>
<dbReference type="SUPFAM" id="SSF158832">
    <property type="entry name" value="Tex N-terminal region-like"/>
    <property type="match status" value="1"/>
</dbReference>
<dbReference type="Pfam" id="PF16921">
    <property type="entry name" value="Tex_YqgF"/>
    <property type="match status" value="1"/>
</dbReference>
<dbReference type="Pfam" id="PF12836">
    <property type="entry name" value="HHH_3"/>
    <property type="match status" value="1"/>
</dbReference>
<reference evidence="3 4" key="1">
    <citation type="journal article" date="2017" name="Int. J. Syst. Evol. Microbiol.">
        <title>Rouxiella badensis sp. nov. and Rouxiella silvae sp. nov. isolated from peat bog soil in Germany and emendation of the genus description.</title>
        <authorList>
            <person name="Le Fleche-Mateos A."/>
            <person name="Kugler J.H."/>
            <person name="Hansen S.H."/>
            <person name="Syldatk C."/>
            <person name="Hausmann R."/>
            <person name="Lomprez F."/>
            <person name="Vandenbogaert M."/>
            <person name="Manuguerra J.C."/>
            <person name="Grimont P.A."/>
        </authorList>
    </citation>
    <scope>NUCLEOTIDE SEQUENCE [LARGE SCALE GENOMIC DNA]</scope>
    <source>
        <strain evidence="3 4">213</strain>
    </source>
</reference>
<evidence type="ECO:0000313" key="3">
    <source>
        <dbReference type="EMBL" id="ORJ21900.1"/>
    </source>
</evidence>
<dbReference type="Proteomes" id="UP000192722">
    <property type="component" value="Unassembled WGS sequence"/>
</dbReference>
<feature type="compositionally biased region" description="Low complexity" evidence="1">
    <location>
        <begin position="730"/>
        <end position="741"/>
    </location>
</feature>
<dbReference type="Pfam" id="PF17674">
    <property type="entry name" value="HHH_9"/>
    <property type="match status" value="1"/>
</dbReference>
<comment type="caution">
    <text evidence="3">The sequence shown here is derived from an EMBL/GenBank/DDBJ whole genome shotgun (WGS) entry which is preliminary data.</text>
</comment>
<organism evidence="3 4">
    <name type="scientific">Rouxiella silvae</name>
    <dbReference type="NCBI Taxonomy" id="1646373"/>
    <lineage>
        <taxon>Bacteria</taxon>
        <taxon>Pseudomonadati</taxon>
        <taxon>Pseudomonadota</taxon>
        <taxon>Gammaproteobacteria</taxon>
        <taxon>Enterobacterales</taxon>
        <taxon>Yersiniaceae</taxon>
        <taxon>Rouxiella</taxon>
    </lineage>
</organism>
<dbReference type="SMART" id="SM00316">
    <property type="entry name" value="S1"/>
    <property type="match status" value="1"/>
</dbReference>
<dbReference type="RefSeq" id="WP_084982682.1">
    <property type="nucleotide sequence ID" value="NZ_CBCSCF010000015.1"/>
</dbReference>
<name>A0ABX3U352_9GAMM</name>
<dbReference type="CDD" id="cd05685">
    <property type="entry name" value="S1_Tex"/>
    <property type="match status" value="1"/>
</dbReference>
<dbReference type="InterPro" id="IPR006641">
    <property type="entry name" value="YqgF/RNaseH-like_dom"/>
</dbReference>
<evidence type="ECO:0000259" key="2">
    <source>
        <dbReference type="PROSITE" id="PS50126"/>
    </source>
</evidence>
<dbReference type="SUPFAM" id="SSF53098">
    <property type="entry name" value="Ribonuclease H-like"/>
    <property type="match status" value="1"/>
</dbReference>
<dbReference type="PANTHER" id="PTHR10724">
    <property type="entry name" value="30S RIBOSOMAL PROTEIN S1"/>
    <property type="match status" value="1"/>
</dbReference>
<dbReference type="Gene3D" id="1.10.3500.10">
    <property type="entry name" value="Tex N-terminal region-like"/>
    <property type="match status" value="1"/>
</dbReference>
<dbReference type="InterPro" id="IPR023323">
    <property type="entry name" value="Tex-like_dom_sf"/>
</dbReference>
<dbReference type="Pfam" id="PF22706">
    <property type="entry name" value="Tex_central_region"/>
    <property type="match status" value="1"/>
</dbReference>
<dbReference type="InterPro" id="IPR010994">
    <property type="entry name" value="RuvA_2-like"/>
</dbReference>
<dbReference type="InterPro" id="IPR032639">
    <property type="entry name" value="Tex_YqgF"/>
</dbReference>
<dbReference type="Pfam" id="PF00575">
    <property type="entry name" value="S1"/>
    <property type="match status" value="1"/>
</dbReference>
<gene>
    <name evidence="3" type="ORF">BS639_07145</name>
</gene>
<dbReference type="InterPro" id="IPR044146">
    <property type="entry name" value="S1_Tex"/>
</dbReference>
<dbReference type="InterPro" id="IPR023319">
    <property type="entry name" value="Tex-like_HTH_dom_sf"/>
</dbReference>
<dbReference type="PROSITE" id="PS50126">
    <property type="entry name" value="S1"/>
    <property type="match status" value="1"/>
</dbReference>
<feature type="region of interest" description="Disordered" evidence="1">
    <location>
        <begin position="718"/>
        <end position="779"/>
    </location>
</feature>
<dbReference type="SUPFAM" id="SSF50249">
    <property type="entry name" value="Nucleic acid-binding proteins"/>
    <property type="match status" value="1"/>
</dbReference>
<feature type="compositionally biased region" description="Low complexity" evidence="1">
    <location>
        <begin position="752"/>
        <end position="770"/>
    </location>
</feature>